<evidence type="ECO:0000259" key="2">
    <source>
        <dbReference type="Pfam" id="PF06877"/>
    </source>
</evidence>
<dbReference type="AlphaFoldDB" id="E6U810"/>
<keyword evidence="1" id="KW-1133">Transmembrane helix</keyword>
<dbReference type="KEGG" id="eha:Ethha_0357"/>
<keyword evidence="1" id="KW-0812">Transmembrane</keyword>
<dbReference type="InterPro" id="IPR036701">
    <property type="entry name" value="RraB-like_sf"/>
</dbReference>
<feature type="transmembrane region" description="Helical" evidence="1">
    <location>
        <begin position="152"/>
        <end position="172"/>
    </location>
</feature>
<organism evidence="3 4">
    <name type="scientific">Ethanoligenens harbinense (strain DSM 18485 / JCM 12961 / CGMCC 1.5033 / YUAN-3)</name>
    <dbReference type="NCBI Taxonomy" id="663278"/>
    <lineage>
        <taxon>Bacteria</taxon>
        <taxon>Bacillati</taxon>
        <taxon>Bacillota</taxon>
        <taxon>Clostridia</taxon>
        <taxon>Eubacteriales</taxon>
        <taxon>Oscillospiraceae</taxon>
        <taxon>Ethanoligenens</taxon>
    </lineage>
</organism>
<feature type="transmembrane region" description="Helical" evidence="1">
    <location>
        <begin position="125"/>
        <end position="146"/>
    </location>
</feature>
<sequence length="433" mass="48151">MADHQPFIVQTGQSHAVRDGCSARMDEAGAQAAETQPRPTYTQMVIHKTLGVYFARPYSLAACSELVRRLRSLAFILLAAAGIAGLVLGAGAPAFSVVWVACGIALVLWGIGVFLFGFARSLLMWPAAVGCAALYTGVRFALSWAWGLSPVLFAALAAFLLAVLAGVIFRLAKRFVIASSVTFWQYERDGILCAADLPLGEMPPVAGYTVFLRGEVPVSFDAEQEPAEEVDILLEDCVFFCRRKRLVFCGYALDARQKRLTLYLYARGVRQSRRAFKRFLKRRGLEASVTCSTDADWQRFHEEVYPDDTEYQQIHNRFLYDNMEADGFDFSQAVPQVYTFYFARREDARAFAEQAVPLGYEGSRYYDREREASVDGDGPAFAHAVCVQLTGRVGLARMDCNTGRAVELARQFHGRFYEWEVGVLEPDASTAST</sequence>
<feature type="transmembrane region" description="Helical" evidence="1">
    <location>
        <begin position="98"/>
        <end position="118"/>
    </location>
</feature>
<evidence type="ECO:0000313" key="3">
    <source>
        <dbReference type="EMBL" id="ADU25942.1"/>
    </source>
</evidence>
<reference evidence="3 4" key="1">
    <citation type="submission" date="2010-12" db="EMBL/GenBank/DDBJ databases">
        <title>Complete sequence of Ethanoligenens harbinense YUAN-3.</title>
        <authorList>
            <person name="Lucas S."/>
            <person name="Copeland A."/>
            <person name="Lapidus A."/>
            <person name="Cheng J.-F."/>
            <person name="Bruce D."/>
            <person name="Goodwin L."/>
            <person name="Pitluck S."/>
            <person name="Chertkov O."/>
            <person name="Misra M."/>
            <person name="Detter J.C."/>
            <person name="Han C."/>
            <person name="Tapia R."/>
            <person name="Land M."/>
            <person name="Hauser L."/>
            <person name="Jeffries C."/>
            <person name="Kyrpides N."/>
            <person name="Ivanova N."/>
            <person name="Mikhailova N."/>
            <person name="Wang A."/>
            <person name="Mouttaki H."/>
            <person name="He Z."/>
            <person name="Zhou J."/>
            <person name="Hemme C.L."/>
            <person name="Woyke T."/>
        </authorList>
    </citation>
    <scope>NUCLEOTIDE SEQUENCE [LARGE SCALE GENOMIC DNA]</scope>
    <source>
        <strain evidence="4">DSM 18485 / JCM 12961 / CGMCC 1.5033 / YUAN-3</strain>
    </source>
</reference>
<dbReference type="Pfam" id="PF06877">
    <property type="entry name" value="RraB"/>
    <property type="match status" value="1"/>
</dbReference>
<dbReference type="InterPro" id="IPR009671">
    <property type="entry name" value="RraB_dom"/>
</dbReference>
<protein>
    <recommendedName>
        <fullName evidence="2">Regulator of ribonuclease activity B domain-containing protein</fullName>
    </recommendedName>
</protein>
<dbReference type="Gene3D" id="3.30.70.970">
    <property type="entry name" value="RraB-like"/>
    <property type="match status" value="1"/>
</dbReference>
<dbReference type="Proteomes" id="UP000001551">
    <property type="component" value="Chromosome"/>
</dbReference>
<dbReference type="RefSeq" id="WP_013484323.1">
    <property type="nucleotide sequence ID" value="NC_014828.1"/>
</dbReference>
<proteinExistence type="predicted"/>
<keyword evidence="4" id="KW-1185">Reference proteome</keyword>
<name>E6U810_ETHHY</name>
<accession>E6U810</accession>
<evidence type="ECO:0000313" key="4">
    <source>
        <dbReference type="Proteomes" id="UP000001551"/>
    </source>
</evidence>
<gene>
    <name evidence="3" type="ordered locus">Ethha_0357</name>
</gene>
<feature type="domain" description="Regulator of ribonuclease activity B" evidence="2">
    <location>
        <begin position="314"/>
        <end position="421"/>
    </location>
</feature>
<dbReference type="HOGENOM" id="CLU_632738_0_0_9"/>
<dbReference type="EMBL" id="CP002400">
    <property type="protein sequence ID" value="ADU25942.1"/>
    <property type="molecule type" value="Genomic_DNA"/>
</dbReference>
<evidence type="ECO:0000256" key="1">
    <source>
        <dbReference type="SAM" id="Phobius"/>
    </source>
</evidence>
<keyword evidence="1" id="KW-0472">Membrane</keyword>
<dbReference type="SUPFAM" id="SSF89946">
    <property type="entry name" value="Hypothetical protein VC0424"/>
    <property type="match status" value="1"/>
</dbReference>
<feature type="transmembrane region" description="Helical" evidence="1">
    <location>
        <begin position="73"/>
        <end position="92"/>
    </location>
</feature>